<dbReference type="InterPro" id="IPR036097">
    <property type="entry name" value="HisK_dim/P_sf"/>
</dbReference>
<dbReference type="CDD" id="cd00082">
    <property type="entry name" value="HisKA"/>
    <property type="match status" value="1"/>
</dbReference>
<comment type="caution">
    <text evidence="6">The sequence shown here is derived from an EMBL/GenBank/DDBJ whole genome shotgun (WGS) entry which is preliminary data.</text>
</comment>
<dbReference type="InterPro" id="IPR005467">
    <property type="entry name" value="His_kinase_dom"/>
</dbReference>
<dbReference type="Pfam" id="PF00072">
    <property type="entry name" value="Response_reg"/>
    <property type="match status" value="1"/>
</dbReference>
<dbReference type="InterPro" id="IPR036890">
    <property type="entry name" value="HATPase_C_sf"/>
</dbReference>
<evidence type="ECO:0000256" key="2">
    <source>
        <dbReference type="PROSITE-ProRule" id="PRU00169"/>
    </source>
</evidence>
<dbReference type="CDD" id="cd17546">
    <property type="entry name" value="REC_hyHK_CKI1_RcsC-like"/>
    <property type="match status" value="1"/>
</dbReference>
<dbReference type="PROSITE" id="PS50109">
    <property type="entry name" value="HIS_KIN"/>
    <property type="match status" value="1"/>
</dbReference>
<keyword evidence="3" id="KW-1133">Transmembrane helix</keyword>
<reference evidence="6" key="1">
    <citation type="submission" date="2021-09" db="EMBL/GenBank/DDBJ databases">
        <authorList>
            <consortium name="AG Swart"/>
            <person name="Singh M."/>
            <person name="Singh A."/>
            <person name="Seah K."/>
            <person name="Emmerich C."/>
        </authorList>
    </citation>
    <scope>NUCLEOTIDE SEQUENCE</scope>
    <source>
        <strain evidence="6">ATCC30299</strain>
    </source>
</reference>
<dbReference type="InterPro" id="IPR050956">
    <property type="entry name" value="2C_system_His_kinase"/>
</dbReference>
<name>A0AAU9IRJ8_9CILI</name>
<dbReference type="SMART" id="SM00388">
    <property type="entry name" value="HisKA"/>
    <property type="match status" value="1"/>
</dbReference>
<dbReference type="InterPro" id="IPR003594">
    <property type="entry name" value="HATPase_dom"/>
</dbReference>
<dbReference type="Gene3D" id="3.30.565.10">
    <property type="entry name" value="Histidine kinase-like ATPase, C-terminal domain"/>
    <property type="match status" value="1"/>
</dbReference>
<dbReference type="Pfam" id="PF00512">
    <property type="entry name" value="HisKA"/>
    <property type="match status" value="1"/>
</dbReference>
<evidence type="ECO:0000259" key="4">
    <source>
        <dbReference type="PROSITE" id="PS50109"/>
    </source>
</evidence>
<keyword evidence="3" id="KW-0812">Transmembrane</keyword>
<dbReference type="SUPFAM" id="SSF47384">
    <property type="entry name" value="Homodimeric domain of signal transducing histidine kinase"/>
    <property type="match status" value="1"/>
</dbReference>
<evidence type="ECO:0000313" key="7">
    <source>
        <dbReference type="Proteomes" id="UP001162131"/>
    </source>
</evidence>
<dbReference type="PROSITE" id="PS50110">
    <property type="entry name" value="RESPONSE_REGULATORY"/>
    <property type="match status" value="1"/>
</dbReference>
<dbReference type="Pfam" id="PF02518">
    <property type="entry name" value="HATPase_c"/>
    <property type="match status" value="1"/>
</dbReference>
<evidence type="ECO:0000313" key="6">
    <source>
        <dbReference type="EMBL" id="CAG9314380.1"/>
    </source>
</evidence>
<dbReference type="SMART" id="SM00387">
    <property type="entry name" value="HATPase_c"/>
    <property type="match status" value="1"/>
</dbReference>
<feature type="transmembrane region" description="Helical" evidence="3">
    <location>
        <begin position="20"/>
        <end position="40"/>
    </location>
</feature>
<sequence length="708" mass="81770">MKDGKSNWLQEEIEGIYLCLIRFSKFFMYYFLLSIIWNVFLQQWQFWKYIFAPIFVFTGLITVFIRYASNKDIKYKAIVSIIYAEYFNLSLNCISLYIKEQKSTLEIIALLMVTFFQFTMIRNKWIFNLMVLKFLYLWEYHGIFFRNEQRSLPLNSTCLFIGILNYGHSHLMNIAYERYAYRKELESSRNRLDTITQSISDGILVISYHKVIEFYNSYTINLLGTSSENLFETLSKIHYCENKKVSNFTTTEFLTDDIDYLLENYVNEEITLGITLIGNNNLVWKACKIQWEGKSALFLTIKNSNQIIELEKKLSNGQMKNLLLRSVSHELKTPLNSITYFTNDLLSNFQKEANEEFKKLKIISVSSKLMLSLTNDLLDYSKILAGSFSIQKSFFNLRESIKSICELFHYQAEKKKLQFIIRLAPELPEFIYTDPLRFNQIILNLLSNAIKYTLKGKIEICCISTVENKLKCFVEDSGIGIEKNAATNLFNCTSCTSIPVLTPTGCGLGLYISNLLVKELGGKSIEVSSIPGKGSVFYFSIDYFENSFPNEFCDTIEDYDNEEASTFVMSGQDYIDSSEKEVLIVDDMELNLEILASILSRNCITYDEALNGKCAVEKVISQDMKDKPYKVILMDCEMPEMNGWEAAKTIDQLFCQGKLRTAPRIIGYSAYTSDEDIRLCFQSGMVNFLPKPSTPDSIIKAIKTHLQS</sequence>
<keyword evidence="7" id="KW-1185">Reference proteome</keyword>
<dbReference type="InterPro" id="IPR011006">
    <property type="entry name" value="CheY-like_superfamily"/>
</dbReference>
<dbReference type="InterPro" id="IPR001789">
    <property type="entry name" value="Sig_transdc_resp-reg_receiver"/>
</dbReference>
<evidence type="ECO:0000259" key="5">
    <source>
        <dbReference type="PROSITE" id="PS50110"/>
    </source>
</evidence>
<dbReference type="InterPro" id="IPR035965">
    <property type="entry name" value="PAS-like_dom_sf"/>
</dbReference>
<dbReference type="PRINTS" id="PR00344">
    <property type="entry name" value="BCTRLSENSOR"/>
</dbReference>
<dbReference type="GO" id="GO:0000155">
    <property type="term" value="F:phosphorelay sensor kinase activity"/>
    <property type="evidence" value="ECO:0007669"/>
    <property type="project" value="InterPro"/>
</dbReference>
<dbReference type="AlphaFoldDB" id="A0AAU9IRJ8"/>
<proteinExistence type="predicted"/>
<organism evidence="6 7">
    <name type="scientific">Blepharisma stoltei</name>
    <dbReference type="NCBI Taxonomy" id="1481888"/>
    <lineage>
        <taxon>Eukaryota</taxon>
        <taxon>Sar</taxon>
        <taxon>Alveolata</taxon>
        <taxon>Ciliophora</taxon>
        <taxon>Postciliodesmatophora</taxon>
        <taxon>Heterotrichea</taxon>
        <taxon>Heterotrichida</taxon>
        <taxon>Blepharismidae</taxon>
        <taxon>Blepharisma</taxon>
    </lineage>
</organism>
<dbReference type="SUPFAM" id="SSF55785">
    <property type="entry name" value="PYP-like sensor domain (PAS domain)"/>
    <property type="match status" value="1"/>
</dbReference>
<keyword evidence="3" id="KW-0472">Membrane</keyword>
<dbReference type="SUPFAM" id="SSF55874">
    <property type="entry name" value="ATPase domain of HSP90 chaperone/DNA topoisomerase II/histidine kinase"/>
    <property type="match status" value="1"/>
</dbReference>
<dbReference type="SMART" id="SM00448">
    <property type="entry name" value="REC"/>
    <property type="match status" value="1"/>
</dbReference>
<feature type="domain" description="Response regulatory" evidence="5">
    <location>
        <begin position="581"/>
        <end position="706"/>
    </location>
</feature>
<evidence type="ECO:0008006" key="8">
    <source>
        <dbReference type="Google" id="ProtNLM"/>
    </source>
</evidence>
<dbReference type="PANTHER" id="PTHR43719">
    <property type="entry name" value="TWO-COMPONENT HISTIDINE KINASE"/>
    <property type="match status" value="1"/>
</dbReference>
<gene>
    <name evidence="6" type="ORF">BSTOLATCC_MIC11387</name>
</gene>
<dbReference type="Proteomes" id="UP001162131">
    <property type="component" value="Unassembled WGS sequence"/>
</dbReference>
<feature type="transmembrane region" description="Helical" evidence="3">
    <location>
        <begin position="46"/>
        <end position="65"/>
    </location>
</feature>
<dbReference type="PANTHER" id="PTHR43719:SF28">
    <property type="entry name" value="PEROXIDE STRESS-ACTIVATED HISTIDINE KINASE MAK1-RELATED"/>
    <property type="match status" value="1"/>
</dbReference>
<dbReference type="Gene3D" id="1.10.287.130">
    <property type="match status" value="1"/>
</dbReference>
<protein>
    <recommendedName>
        <fullName evidence="8">Histidine kinase</fullName>
    </recommendedName>
</protein>
<dbReference type="Gene3D" id="3.40.50.2300">
    <property type="match status" value="1"/>
</dbReference>
<dbReference type="InterPro" id="IPR003661">
    <property type="entry name" value="HisK_dim/P_dom"/>
</dbReference>
<accession>A0AAU9IRJ8</accession>
<dbReference type="InterPro" id="IPR004358">
    <property type="entry name" value="Sig_transdc_His_kin-like_C"/>
</dbReference>
<dbReference type="EMBL" id="CAJZBQ010000012">
    <property type="protein sequence ID" value="CAG9314380.1"/>
    <property type="molecule type" value="Genomic_DNA"/>
</dbReference>
<keyword evidence="1 2" id="KW-0597">Phosphoprotein</keyword>
<feature type="modified residue" description="4-aspartylphosphate" evidence="2">
    <location>
        <position position="635"/>
    </location>
</feature>
<dbReference type="SUPFAM" id="SSF52172">
    <property type="entry name" value="CheY-like"/>
    <property type="match status" value="1"/>
</dbReference>
<feature type="domain" description="Histidine kinase" evidence="4">
    <location>
        <begin position="326"/>
        <end position="545"/>
    </location>
</feature>
<evidence type="ECO:0000256" key="1">
    <source>
        <dbReference type="ARBA" id="ARBA00022553"/>
    </source>
</evidence>
<evidence type="ECO:0000256" key="3">
    <source>
        <dbReference type="SAM" id="Phobius"/>
    </source>
</evidence>